<sequence length="197" mass="22100">MNSSDPIAKDRAVQEIWHQINLGWEVTKLLEIVIIPYETKMVWLMQAISAAIMRILELVVNFKIVNGLNSKQQVFNKSLLVVTVLSAIGVLGGRIYDVLYFQILEASEIRLGMALVSISGLLQAIVCLFHIVKTLRQLDRKHSKVFCILQLQAMRSVFIQFIDLAYKKEDFQNEFSGPVADTGASGVNAIKTKSFGD</sequence>
<organism evidence="2 3">
    <name type="scientific">Clydaea vesicula</name>
    <dbReference type="NCBI Taxonomy" id="447962"/>
    <lineage>
        <taxon>Eukaryota</taxon>
        <taxon>Fungi</taxon>
        <taxon>Fungi incertae sedis</taxon>
        <taxon>Chytridiomycota</taxon>
        <taxon>Chytridiomycota incertae sedis</taxon>
        <taxon>Chytridiomycetes</taxon>
        <taxon>Lobulomycetales</taxon>
        <taxon>Lobulomycetaceae</taxon>
        <taxon>Clydaea</taxon>
    </lineage>
</organism>
<feature type="transmembrane region" description="Helical" evidence="1">
    <location>
        <begin position="43"/>
        <end position="62"/>
    </location>
</feature>
<feature type="transmembrane region" description="Helical" evidence="1">
    <location>
        <begin position="74"/>
        <end position="96"/>
    </location>
</feature>
<accession>A0AAD5U7I4</accession>
<dbReference type="EMBL" id="JADGJW010000161">
    <property type="protein sequence ID" value="KAJ3222749.1"/>
    <property type="molecule type" value="Genomic_DNA"/>
</dbReference>
<dbReference type="Proteomes" id="UP001211065">
    <property type="component" value="Unassembled WGS sequence"/>
</dbReference>
<proteinExistence type="predicted"/>
<keyword evidence="3" id="KW-1185">Reference proteome</keyword>
<comment type="caution">
    <text evidence="2">The sequence shown here is derived from an EMBL/GenBank/DDBJ whole genome shotgun (WGS) entry which is preliminary data.</text>
</comment>
<evidence type="ECO:0000313" key="3">
    <source>
        <dbReference type="Proteomes" id="UP001211065"/>
    </source>
</evidence>
<dbReference type="AlphaFoldDB" id="A0AAD5U7I4"/>
<name>A0AAD5U7I4_9FUNG</name>
<reference evidence="2" key="1">
    <citation type="submission" date="2020-05" db="EMBL/GenBank/DDBJ databases">
        <title>Phylogenomic resolution of chytrid fungi.</title>
        <authorList>
            <person name="Stajich J.E."/>
            <person name="Amses K."/>
            <person name="Simmons R."/>
            <person name="Seto K."/>
            <person name="Myers J."/>
            <person name="Bonds A."/>
            <person name="Quandt C.A."/>
            <person name="Barry K."/>
            <person name="Liu P."/>
            <person name="Grigoriev I."/>
            <person name="Longcore J.E."/>
            <person name="James T.Y."/>
        </authorList>
    </citation>
    <scope>NUCLEOTIDE SEQUENCE</scope>
    <source>
        <strain evidence="2">JEL0476</strain>
    </source>
</reference>
<protein>
    <submittedName>
        <fullName evidence="2">Uncharacterized protein</fullName>
    </submittedName>
</protein>
<feature type="transmembrane region" description="Helical" evidence="1">
    <location>
        <begin position="111"/>
        <end position="132"/>
    </location>
</feature>
<keyword evidence="1" id="KW-0812">Transmembrane</keyword>
<evidence type="ECO:0000256" key="1">
    <source>
        <dbReference type="SAM" id="Phobius"/>
    </source>
</evidence>
<keyword evidence="1" id="KW-0472">Membrane</keyword>
<evidence type="ECO:0000313" key="2">
    <source>
        <dbReference type="EMBL" id="KAJ3222749.1"/>
    </source>
</evidence>
<gene>
    <name evidence="2" type="ORF">HK099_001964</name>
</gene>
<keyword evidence="1" id="KW-1133">Transmembrane helix</keyword>